<evidence type="ECO:0000313" key="2">
    <source>
        <dbReference type="Proteomes" id="UP000025171"/>
    </source>
</evidence>
<accession>A0A059FU82</accession>
<protein>
    <recommendedName>
        <fullName evidence="3">Lipoprotein</fullName>
    </recommendedName>
</protein>
<reference evidence="1 2" key="1">
    <citation type="journal article" date="2014" name="Antonie Van Leeuwenhoek">
        <title>Hyphomonas beringensis sp. nov. and Hyphomonas chukchiensis sp. nov., isolated from surface seawater of the Bering Sea and Chukchi Sea.</title>
        <authorList>
            <person name="Li C."/>
            <person name="Lai Q."/>
            <person name="Li G."/>
            <person name="Dong C."/>
            <person name="Wang J."/>
            <person name="Liao Y."/>
            <person name="Shao Z."/>
        </authorList>
    </citation>
    <scope>NUCLEOTIDE SEQUENCE [LARGE SCALE GENOMIC DNA]</scope>
    <source>
        <strain evidence="1 2">MHS-2</strain>
    </source>
</reference>
<dbReference type="RefSeq" id="WP_156945389.1">
    <property type="nucleotide sequence ID" value="NZ_ARYK01000001.1"/>
</dbReference>
<gene>
    <name evidence="1" type="ORF">HJO_02265</name>
</gene>
<organism evidence="1 2">
    <name type="scientific">Hyphomonas johnsonii MHS-2</name>
    <dbReference type="NCBI Taxonomy" id="1280950"/>
    <lineage>
        <taxon>Bacteria</taxon>
        <taxon>Pseudomonadati</taxon>
        <taxon>Pseudomonadota</taxon>
        <taxon>Alphaproteobacteria</taxon>
        <taxon>Hyphomonadales</taxon>
        <taxon>Hyphomonadaceae</taxon>
        <taxon>Hyphomonas</taxon>
    </lineage>
</organism>
<keyword evidence="2" id="KW-1185">Reference proteome</keyword>
<dbReference type="STRING" id="1280950.HJO_02265"/>
<evidence type="ECO:0000313" key="1">
    <source>
        <dbReference type="EMBL" id="KCZ94162.1"/>
    </source>
</evidence>
<dbReference type="EMBL" id="ARYK01000001">
    <property type="protein sequence ID" value="KCZ94162.1"/>
    <property type="molecule type" value="Genomic_DNA"/>
</dbReference>
<dbReference type="eggNOG" id="ENOG50343DX">
    <property type="taxonomic scope" value="Bacteria"/>
</dbReference>
<evidence type="ECO:0008006" key="3">
    <source>
        <dbReference type="Google" id="ProtNLM"/>
    </source>
</evidence>
<dbReference type="PROSITE" id="PS51257">
    <property type="entry name" value="PROKAR_LIPOPROTEIN"/>
    <property type="match status" value="1"/>
</dbReference>
<dbReference type="AlphaFoldDB" id="A0A059FU82"/>
<comment type="caution">
    <text evidence="1">The sequence shown here is derived from an EMBL/GenBank/DDBJ whole genome shotgun (WGS) entry which is preliminary data.</text>
</comment>
<dbReference type="Proteomes" id="UP000025171">
    <property type="component" value="Unassembled WGS sequence"/>
</dbReference>
<sequence>MKYRGIRVYSVIVAALFGLTACESIQPARMVAPPALAGQTVETPIEGIGGGTRGTFRFGDHSGTFSRSESRLAFFNILENRSGYTNFTLRGPNISDQIEVKCTMRERNITISVVSFTPKKMAYGCDFTANGYPFPARFELQEVREGLGGALSKKERRGEIALDRVILTIRSVHSVEGSPIQVASPIGYVFELDGRPVGAVEVNGTPRAMLPVSGDPALKRAVIAASLALGLFWDPANSQLGELD</sequence>
<proteinExistence type="predicted"/>
<dbReference type="OrthoDB" id="7572875at2"/>
<dbReference type="PATRIC" id="fig|1280950.3.peg.463"/>
<name>A0A059FU82_9PROT</name>